<dbReference type="STRING" id="77166.N6SZD6"/>
<dbReference type="EMBL" id="KB741291">
    <property type="protein sequence ID" value="ENN70598.1"/>
    <property type="molecule type" value="Genomic_DNA"/>
</dbReference>
<protein>
    <submittedName>
        <fullName evidence="2">Uncharacterized protein</fullName>
    </submittedName>
</protein>
<accession>N6SZD6</accession>
<reference evidence="2 4" key="1">
    <citation type="journal article" date="2013" name="Genome Biol.">
        <title>Draft genome of the mountain pine beetle, Dendroctonus ponderosae Hopkins, a major forest pest.</title>
        <authorList>
            <person name="Keeling C.I."/>
            <person name="Yuen M.M."/>
            <person name="Liao N.Y."/>
            <person name="Docking T.R."/>
            <person name="Chan S.K."/>
            <person name="Taylor G.A."/>
            <person name="Palmquist D.L."/>
            <person name="Jackman S.D."/>
            <person name="Nguyen A."/>
            <person name="Li M."/>
            <person name="Henderson H."/>
            <person name="Janes J.K."/>
            <person name="Zhao Y."/>
            <person name="Pandoh P."/>
            <person name="Moore R."/>
            <person name="Sperling F.A."/>
            <person name="Huber D.P."/>
            <person name="Birol I."/>
            <person name="Jones S.J."/>
            <person name="Bohlmann J."/>
        </authorList>
    </citation>
    <scope>NUCLEOTIDE SEQUENCE</scope>
</reference>
<feature type="non-terminal residue" evidence="2">
    <location>
        <position position="1"/>
    </location>
</feature>
<evidence type="ECO:0000313" key="2">
    <source>
        <dbReference type="EMBL" id="ENN70598.1"/>
    </source>
</evidence>
<dbReference type="OMA" id="DQNFIGQ"/>
<feature type="region of interest" description="Disordered" evidence="1">
    <location>
        <begin position="1"/>
        <end position="71"/>
    </location>
</feature>
<dbReference type="AlphaFoldDB" id="N6SZD6"/>
<dbReference type="OrthoDB" id="7458733at2759"/>
<evidence type="ECO:0000313" key="3">
    <source>
        <dbReference type="EMBL" id="ERL85862.1"/>
    </source>
</evidence>
<evidence type="ECO:0000313" key="4">
    <source>
        <dbReference type="Proteomes" id="UP000030742"/>
    </source>
</evidence>
<proteinExistence type="predicted"/>
<sequence length="500" mass="57545">MYPVAVVLRPRNKREKPLHNPLQAISSSVGSGATSSEQHESAASASTGGGILSGRRDRVEGPHFEGAMERPSTAPMVGRWGCEWPRFTDPPDEGVEHLDFCNATASLEYPLKITEYDQIYGYWPPAHPLPLPRWAAEPLQPYRSVAALLQFPARGLNIFLCRLKNLREYEVLAGKIEMELQKLLEEHNYDTVGNFLELYQNFKKSHMRSLIEFFHAYTPRISDEHHTCVGLALELRYRLQKLEQSYPTLQNHLSIVSCEENIDSVDGYTALRDTFDTMPSTLEKEHCLMCMRFEFNGRSGVLLCDPGYHVARVVTVMADRAYPHTGWFIESEENNIRKEYNYSFCTAKETFVQWDERTTKNGNREEFTGIIYVERPYLTAVDVTERRNLIYPFRSLLSRDQKGHLIAGVYFKVKLKSDDFTVFYQDMGKQRLKMSFSALLQTEINEDILKKLSIANDQLNMPKGKLLETLQQCAELLRDDHYLRETLAIENLISVMSENN</sequence>
<feature type="compositionally biased region" description="Basic and acidic residues" evidence="1">
    <location>
        <begin position="54"/>
        <end position="68"/>
    </location>
</feature>
<evidence type="ECO:0000256" key="1">
    <source>
        <dbReference type="SAM" id="MobiDB-lite"/>
    </source>
</evidence>
<name>N6SZD6_DENPD</name>
<organism evidence="2">
    <name type="scientific">Dendroctonus ponderosae</name>
    <name type="common">Mountain pine beetle</name>
    <dbReference type="NCBI Taxonomy" id="77166"/>
    <lineage>
        <taxon>Eukaryota</taxon>
        <taxon>Metazoa</taxon>
        <taxon>Ecdysozoa</taxon>
        <taxon>Arthropoda</taxon>
        <taxon>Hexapoda</taxon>
        <taxon>Insecta</taxon>
        <taxon>Pterygota</taxon>
        <taxon>Neoptera</taxon>
        <taxon>Endopterygota</taxon>
        <taxon>Coleoptera</taxon>
        <taxon>Polyphaga</taxon>
        <taxon>Cucujiformia</taxon>
        <taxon>Curculionidae</taxon>
        <taxon>Scolytinae</taxon>
        <taxon>Dendroctonus</taxon>
    </lineage>
</organism>
<dbReference type="HOGENOM" id="CLU_039670_0_0_1"/>
<gene>
    <name evidence="3" type="ORF">D910_03277</name>
    <name evidence="2" type="ORF">YQE_12773</name>
</gene>
<dbReference type="EMBL" id="KB631759">
    <property type="protein sequence ID" value="ERL85862.1"/>
    <property type="molecule type" value="Genomic_DNA"/>
</dbReference>
<feature type="compositionally biased region" description="Low complexity" evidence="1">
    <location>
        <begin position="26"/>
        <end position="46"/>
    </location>
</feature>
<dbReference type="Proteomes" id="UP000030742">
    <property type="component" value="Unassembled WGS sequence"/>
</dbReference>